<proteinExistence type="predicted"/>
<dbReference type="AlphaFoldDB" id="A0AB39BIL5"/>
<dbReference type="PANTHER" id="PTHR43252:SF6">
    <property type="entry name" value="NEGATIVE TRANSCRIPTION REGULATOR PADR"/>
    <property type="match status" value="1"/>
</dbReference>
<dbReference type="PANTHER" id="PTHR43252">
    <property type="entry name" value="TRANSCRIPTIONAL REGULATOR YQJI"/>
    <property type="match status" value="1"/>
</dbReference>
<reference evidence="2" key="1">
    <citation type="submission" date="2024-05" db="EMBL/GenBank/DDBJ databases">
        <title>Herbiconiux sp. A18JL235.</title>
        <authorList>
            <person name="Zhang G."/>
        </authorList>
    </citation>
    <scope>NUCLEOTIDE SEQUENCE</scope>
    <source>
        <strain evidence="2">A18JL235</strain>
    </source>
</reference>
<evidence type="ECO:0000259" key="1">
    <source>
        <dbReference type="Pfam" id="PF03551"/>
    </source>
</evidence>
<dbReference type="EMBL" id="CP162511">
    <property type="protein sequence ID" value="XDI06236.1"/>
    <property type="molecule type" value="Genomic_DNA"/>
</dbReference>
<evidence type="ECO:0000313" key="2">
    <source>
        <dbReference type="EMBL" id="XDI06236.1"/>
    </source>
</evidence>
<sequence>MATLTTRALLLGVASIFEPANGYQLRRELLSWGVEDWAHIRPGSIYSMLATFTKQGLLERHDLREGERDVAVYTVTDAGKAELQALLREATVTVNAMDPSAFRVVLSLAPLISRADMLDALRERERRSSDTSAALLERIAFVARGLAPPHVSHSLELELRMVETERAWLAEYIGALESGALAFDGEGFEWSPPENDAGWQMVRESQHYREQLEG</sequence>
<feature type="domain" description="Transcription regulator PadR N-terminal" evidence="1">
    <location>
        <begin position="11"/>
        <end position="84"/>
    </location>
</feature>
<dbReference type="InterPro" id="IPR005149">
    <property type="entry name" value="Tscrpt_reg_PadR_N"/>
</dbReference>
<dbReference type="InterPro" id="IPR036388">
    <property type="entry name" value="WH-like_DNA-bd_sf"/>
</dbReference>
<name>A0AB39BIL5_9MICO</name>
<dbReference type="Pfam" id="PF03551">
    <property type="entry name" value="PadR"/>
    <property type="match status" value="1"/>
</dbReference>
<dbReference type="SUPFAM" id="SSF46785">
    <property type="entry name" value="Winged helix' DNA-binding domain"/>
    <property type="match status" value="1"/>
</dbReference>
<accession>A0AB39BIL5</accession>
<gene>
    <name evidence="2" type="ORF">ABFY20_03820</name>
</gene>
<organism evidence="2">
    <name type="scientific">Herbiconiux sp. A18JL235</name>
    <dbReference type="NCBI Taxonomy" id="3152363"/>
    <lineage>
        <taxon>Bacteria</taxon>
        <taxon>Bacillati</taxon>
        <taxon>Actinomycetota</taxon>
        <taxon>Actinomycetes</taxon>
        <taxon>Micrococcales</taxon>
        <taxon>Microbacteriaceae</taxon>
        <taxon>Herbiconiux</taxon>
    </lineage>
</organism>
<dbReference type="Gene3D" id="1.10.10.10">
    <property type="entry name" value="Winged helix-like DNA-binding domain superfamily/Winged helix DNA-binding domain"/>
    <property type="match status" value="1"/>
</dbReference>
<dbReference type="RefSeq" id="WP_368498625.1">
    <property type="nucleotide sequence ID" value="NZ_CP162511.1"/>
</dbReference>
<dbReference type="InterPro" id="IPR036390">
    <property type="entry name" value="WH_DNA-bd_sf"/>
</dbReference>
<protein>
    <submittedName>
        <fullName evidence="2">PadR family transcriptional regulator</fullName>
    </submittedName>
</protein>